<organism evidence="2 3">
    <name type="scientific">Eragrostis curvula</name>
    <name type="common">weeping love grass</name>
    <dbReference type="NCBI Taxonomy" id="38414"/>
    <lineage>
        <taxon>Eukaryota</taxon>
        <taxon>Viridiplantae</taxon>
        <taxon>Streptophyta</taxon>
        <taxon>Embryophyta</taxon>
        <taxon>Tracheophyta</taxon>
        <taxon>Spermatophyta</taxon>
        <taxon>Magnoliopsida</taxon>
        <taxon>Liliopsida</taxon>
        <taxon>Poales</taxon>
        <taxon>Poaceae</taxon>
        <taxon>PACMAD clade</taxon>
        <taxon>Chloridoideae</taxon>
        <taxon>Eragrostideae</taxon>
        <taxon>Eragrostidinae</taxon>
        <taxon>Eragrostis</taxon>
    </lineage>
</organism>
<dbReference type="EMBL" id="RWGY01000005">
    <property type="protein sequence ID" value="TVU43545.1"/>
    <property type="molecule type" value="Genomic_DNA"/>
</dbReference>
<reference evidence="2 3" key="1">
    <citation type="journal article" date="2019" name="Sci. Rep.">
        <title>A high-quality genome of Eragrostis curvula grass provides insights into Poaceae evolution and supports new strategies to enhance forage quality.</title>
        <authorList>
            <person name="Carballo J."/>
            <person name="Santos B.A.C.M."/>
            <person name="Zappacosta D."/>
            <person name="Garbus I."/>
            <person name="Selva J.P."/>
            <person name="Gallo C.A."/>
            <person name="Diaz A."/>
            <person name="Albertini E."/>
            <person name="Caccamo M."/>
            <person name="Echenique V."/>
        </authorList>
    </citation>
    <scope>NUCLEOTIDE SEQUENCE [LARGE SCALE GENOMIC DNA]</scope>
    <source>
        <strain evidence="3">cv. Victoria</strain>
        <tissue evidence="2">Leaf</tissue>
    </source>
</reference>
<feature type="non-terminal residue" evidence="2">
    <location>
        <position position="1"/>
    </location>
</feature>
<sequence>MVCRPPELGGLGISDLKNLIWALRMRLCAALPTQVPVQVQAFFSIASKSEVGNGFLILFFGLIIGFMDGASPILLPDYSQLYQREECSDAPCWRPSPIAPGLQIYKEPTQWPDVEDVRIWQFSANGQFSAKTAYKSLFLGATQFRPLKEFGTLGHLFLWLVDHNRCWTADRLQQRGLPHPKMCPLCDRENETINHVTVSYSHSVFMLSPQPTDDSLDTWWERTSEAASGMIWNGLNSLIILEAWTIWKHRNRYVFDGATPSITEAFFSFGREGALAMVFGRGWRDFLLDYPTAR</sequence>
<protein>
    <recommendedName>
        <fullName evidence="1">Reverse transcriptase zinc-binding domain-containing protein</fullName>
    </recommendedName>
</protein>
<keyword evidence="3" id="KW-1185">Reference proteome</keyword>
<comment type="caution">
    <text evidence="2">The sequence shown here is derived from an EMBL/GenBank/DDBJ whole genome shotgun (WGS) entry which is preliminary data.</text>
</comment>
<evidence type="ECO:0000313" key="3">
    <source>
        <dbReference type="Proteomes" id="UP000324897"/>
    </source>
</evidence>
<dbReference type="InterPro" id="IPR026960">
    <property type="entry name" value="RVT-Znf"/>
</dbReference>
<dbReference type="OrthoDB" id="783377at2759"/>
<evidence type="ECO:0000313" key="2">
    <source>
        <dbReference type="EMBL" id="TVU43545.1"/>
    </source>
</evidence>
<evidence type="ECO:0000259" key="1">
    <source>
        <dbReference type="Pfam" id="PF13966"/>
    </source>
</evidence>
<name>A0A5J9W6G0_9POAL</name>
<feature type="domain" description="Reverse transcriptase zinc-binding" evidence="1">
    <location>
        <begin position="155"/>
        <end position="199"/>
    </location>
</feature>
<gene>
    <name evidence="2" type="ORF">EJB05_10024</name>
</gene>
<dbReference type="Pfam" id="PF13966">
    <property type="entry name" value="zf-RVT"/>
    <property type="match status" value="1"/>
</dbReference>
<proteinExistence type="predicted"/>
<dbReference type="Gramene" id="TVU43545">
    <property type="protein sequence ID" value="TVU43545"/>
    <property type="gene ID" value="EJB05_10024"/>
</dbReference>
<dbReference type="AlphaFoldDB" id="A0A5J9W6G0"/>
<accession>A0A5J9W6G0</accession>
<dbReference type="Proteomes" id="UP000324897">
    <property type="component" value="Unassembled WGS sequence"/>
</dbReference>